<evidence type="ECO:0000313" key="3">
    <source>
        <dbReference type="Proteomes" id="UP001225596"/>
    </source>
</evidence>
<name>A0ABU1BM81_9BURK</name>
<gene>
    <name evidence="2" type="ORF">Q8A64_02000</name>
</gene>
<dbReference type="RefSeq" id="WP_338435016.1">
    <property type="nucleotide sequence ID" value="NZ_JAUYVH010000001.1"/>
</dbReference>
<keyword evidence="3" id="KW-1185">Reference proteome</keyword>
<reference evidence="2 3" key="1">
    <citation type="submission" date="2023-08" db="EMBL/GenBank/DDBJ databases">
        <title>Oxalobacteraceae gen .nov., isolated from river sludge outside the plant.</title>
        <authorList>
            <person name="Zhao S.Y."/>
        </authorList>
    </citation>
    <scope>NUCLEOTIDE SEQUENCE [LARGE SCALE GENOMIC DNA]</scope>
    <source>
        <strain evidence="2 3">R-40</strain>
    </source>
</reference>
<dbReference type="EMBL" id="JAUYVH010000001">
    <property type="protein sequence ID" value="MDQ9169176.1"/>
    <property type="molecule type" value="Genomic_DNA"/>
</dbReference>
<sequence length="50" mass="5376">MHKSLHATSKYYAGKKLTKFNVNKLQAVLCIVASAAISIGLILLGINSFV</sequence>
<keyword evidence="1" id="KW-0812">Transmembrane</keyword>
<organism evidence="2 3">
    <name type="scientific">Keguizhuia sedimenti</name>
    <dbReference type="NCBI Taxonomy" id="3064264"/>
    <lineage>
        <taxon>Bacteria</taxon>
        <taxon>Pseudomonadati</taxon>
        <taxon>Pseudomonadota</taxon>
        <taxon>Betaproteobacteria</taxon>
        <taxon>Burkholderiales</taxon>
        <taxon>Oxalobacteraceae</taxon>
        <taxon>Keguizhuia</taxon>
    </lineage>
</organism>
<proteinExistence type="predicted"/>
<evidence type="ECO:0000256" key="1">
    <source>
        <dbReference type="SAM" id="Phobius"/>
    </source>
</evidence>
<keyword evidence="1" id="KW-1133">Transmembrane helix</keyword>
<comment type="caution">
    <text evidence="2">The sequence shown here is derived from an EMBL/GenBank/DDBJ whole genome shotgun (WGS) entry which is preliminary data.</text>
</comment>
<accession>A0ABU1BM81</accession>
<evidence type="ECO:0000313" key="2">
    <source>
        <dbReference type="EMBL" id="MDQ9169176.1"/>
    </source>
</evidence>
<protein>
    <submittedName>
        <fullName evidence="2">Uncharacterized protein</fullName>
    </submittedName>
</protein>
<feature type="transmembrane region" description="Helical" evidence="1">
    <location>
        <begin position="25"/>
        <end position="46"/>
    </location>
</feature>
<dbReference type="Proteomes" id="UP001225596">
    <property type="component" value="Unassembled WGS sequence"/>
</dbReference>
<keyword evidence="1" id="KW-0472">Membrane</keyword>